<name>A0ACB9YY48_9PEZI</name>
<accession>A0ACB9YY48</accession>
<protein>
    <submittedName>
        <fullName evidence="1">Uncharacterized protein</fullName>
    </submittedName>
</protein>
<gene>
    <name evidence="1" type="ORF">F4820DRAFT_336715</name>
</gene>
<proteinExistence type="predicted"/>
<comment type="caution">
    <text evidence="1">The sequence shown here is derived from an EMBL/GenBank/DDBJ whole genome shotgun (WGS) entry which is preliminary data.</text>
</comment>
<evidence type="ECO:0000313" key="1">
    <source>
        <dbReference type="EMBL" id="KAI4864381.1"/>
    </source>
</evidence>
<reference evidence="1 2" key="1">
    <citation type="journal article" date="2022" name="New Phytol.">
        <title>Ecological generalism drives hyperdiversity of secondary metabolite gene clusters in xylarialean endophytes.</title>
        <authorList>
            <person name="Franco M.E.E."/>
            <person name="Wisecaver J.H."/>
            <person name="Arnold A.E."/>
            <person name="Ju Y.M."/>
            <person name="Slot J.C."/>
            <person name="Ahrendt S."/>
            <person name="Moore L.P."/>
            <person name="Eastman K.E."/>
            <person name="Scott K."/>
            <person name="Konkel Z."/>
            <person name="Mondo S.J."/>
            <person name="Kuo A."/>
            <person name="Hayes R.D."/>
            <person name="Haridas S."/>
            <person name="Andreopoulos B."/>
            <person name="Riley R."/>
            <person name="LaButti K."/>
            <person name="Pangilinan J."/>
            <person name="Lipzen A."/>
            <person name="Amirebrahimi M."/>
            <person name="Yan J."/>
            <person name="Adam C."/>
            <person name="Keymanesh K."/>
            <person name="Ng V."/>
            <person name="Louie K."/>
            <person name="Northen T."/>
            <person name="Drula E."/>
            <person name="Henrissat B."/>
            <person name="Hsieh H.M."/>
            <person name="Youens-Clark K."/>
            <person name="Lutzoni F."/>
            <person name="Miadlikowska J."/>
            <person name="Eastwood D.C."/>
            <person name="Hamelin R.C."/>
            <person name="Grigoriev I.V."/>
            <person name="U'Ren J.M."/>
        </authorList>
    </citation>
    <scope>NUCLEOTIDE SEQUENCE [LARGE SCALE GENOMIC DNA]</scope>
    <source>
        <strain evidence="1 2">CBS 119005</strain>
    </source>
</reference>
<evidence type="ECO:0000313" key="2">
    <source>
        <dbReference type="Proteomes" id="UP001497700"/>
    </source>
</evidence>
<keyword evidence="2" id="KW-1185">Reference proteome</keyword>
<dbReference type="EMBL" id="MU393487">
    <property type="protein sequence ID" value="KAI4864381.1"/>
    <property type="molecule type" value="Genomic_DNA"/>
</dbReference>
<sequence>MFSNQYSAVLGAAKSGPSLDDFTNTFVLSSASSTCRDQVLSEIPKALAVDPSRQRRAHQKSRTGCENCRRRRVKCNEGSDGAHCTNCSRRGERCQRLTRCDRGVSAAAPSIPKPVDTPLPSFGPTDAAVNLHHLKLFHHFQTSTRHTLMLSPEVWDHAVQLSFQFEFLMNTILCVTARHLAFLRPDDATYPRAAASHLCRALPGFRHELSNNFKLTHIDAFIATSLLLQYEAWTSTDFSPDQDDTAVSFDPTRDRVFAMGSSLKEVFLKSVPLLSGQPSKFLPLLRYNPMDSLVAAARISNGTLAKYQQFFSHTRPIGPELLDVPLPCLENTDLAVSNLWQHRVSQAKNEPEPVDDGYAPVIARLCLVLSFLPEAQPLDHDGAKSALLFSDLARYILSFPVICHGPFAVAQQGRRGPFSSMVQQGDPHALSLLYHFYHAAKILLPPDECWWAHKRATVSEANLKEWLMKESSSKQVDA</sequence>
<dbReference type="Proteomes" id="UP001497700">
    <property type="component" value="Unassembled WGS sequence"/>
</dbReference>
<organism evidence="1 2">
    <name type="scientific">Hypoxylon rubiginosum</name>
    <dbReference type="NCBI Taxonomy" id="110542"/>
    <lineage>
        <taxon>Eukaryota</taxon>
        <taxon>Fungi</taxon>
        <taxon>Dikarya</taxon>
        <taxon>Ascomycota</taxon>
        <taxon>Pezizomycotina</taxon>
        <taxon>Sordariomycetes</taxon>
        <taxon>Xylariomycetidae</taxon>
        <taxon>Xylariales</taxon>
        <taxon>Hypoxylaceae</taxon>
        <taxon>Hypoxylon</taxon>
    </lineage>
</organism>